<keyword evidence="4" id="KW-0812">Transmembrane</keyword>
<accession>A0A6P8FXZ9</accession>
<keyword evidence="4" id="KW-0472">Membrane</keyword>
<dbReference type="SMART" id="SM00034">
    <property type="entry name" value="CLECT"/>
    <property type="match status" value="2"/>
</dbReference>
<dbReference type="GO" id="GO:0030246">
    <property type="term" value="F:carbohydrate binding"/>
    <property type="evidence" value="ECO:0007669"/>
    <property type="project" value="UniProtKB-KW"/>
</dbReference>
<dbReference type="OrthoDB" id="2142683at2759"/>
<feature type="compositionally biased region" description="Low complexity" evidence="3">
    <location>
        <begin position="156"/>
        <end position="170"/>
    </location>
</feature>
<protein>
    <submittedName>
        <fullName evidence="7">C-type lectin domain family 4 member M-like</fullName>
    </submittedName>
</protein>
<organism evidence="6 7">
    <name type="scientific">Clupea harengus</name>
    <name type="common">Atlantic herring</name>
    <dbReference type="NCBI Taxonomy" id="7950"/>
    <lineage>
        <taxon>Eukaryota</taxon>
        <taxon>Metazoa</taxon>
        <taxon>Chordata</taxon>
        <taxon>Craniata</taxon>
        <taxon>Vertebrata</taxon>
        <taxon>Euteleostomi</taxon>
        <taxon>Actinopterygii</taxon>
        <taxon>Neopterygii</taxon>
        <taxon>Teleostei</taxon>
        <taxon>Clupei</taxon>
        <taxon>Clupeiformes</taxon>
        <taxon>Clupeoidei</taxon>
        <taxon>Clupeidae</taxon>
        <taxon>Clupea</taxon>
    </lineage>
</organism>
<feature type="transmembrane region" description="Helical" evidence="4">
    <location>
        <begin position="46"/>
        <end position="66"/>
    </location>
</feature>
<dbReference type="PANTHER" id="PTHR22803">
    <property type="entry name" value="MANNOSE, PHOSPHOLIPASE, LECTIN RECEPTOR RELATED"/>
    <property type="match status" value="1"/>
</dbReference>
<keyword evidence="6" id="KW-1185">Reference proteome</keyword>
<dbReference type="SUPFAM" id="SSF57997">
    <property type="entry name" value="Tropomyosin"/>
    <property type="match status" value="1"/>
</dbReference>
<name>A0A6P8FXZ9_CLUHA</name>
<sequence>MADLPPRLETTVQYSTMGAEEGRLQWWKGISTSNTVTSCIGRRLQLCSILSVTIALFLILVIVMPLKFSQQDKMLKELETKADNMALSLNSLPNKLQQKAPLSQGPEHKALTEVKSALTNLQASITSLSSEQHKTADQQNRRLTELGHTVTDLSQSVKASSSNSLPSSVNSDEKDTKITKLDHDIVDLSHSVNALSTDFHETVKHQESALNELKTKADNIHSSLDSIPSKLQETVEKAGRKMEHSVTNLTLSMNALSSGLQDTVSQQDTKMQKLETAMNSMSSSLESVASKMQQTDEKLTSMLNALSAEIMSIKRSKDNPTYRCQNNWSLNASSCYLFSPNKLTWHEAGDYCRTQGASLLILNNAKEWDFITKITVSEFYWVGLTDENTGKWAWVDGTPYVMDKSQWKVGQPDNWTKHGLGGGEDCAELAERGKLNDDHCTRQRKYICERAATGLQDTVSQHDLWLQGLETAMSNMSSSLDTVPLKLQQTVEKEGRKMEHSVTNLTLSMNALSSGLQDTVSQQDTKMQKLETAMNSMSSSLESVASKMQQTVSQQDTKMQKLETAMNSMSSSLESVLSKMQQTDEKLTSMLNALSTEIMSIKGSKDNPTYRCQNNWSLNASSCYLFSSNKLTWHEAGDYCRTQGASLLILNNAKEWDFITQITVSEFYWVGLTDEITGKWAWVDGTPYVMDKSQWKVGQPDNWTKHGLGGGEDCAELAERGKLNDDHCSRTAKVHL</sequence>
<keyword evidence="2" id="KW-1015">Disulfide bond</keyword>
<evidence type="ECO:0000259" key="5">
    <source>
        <dbReference type="PROSITE" id="PS50041"/>
    </source>
</evidence>
<dbReference type="Gene3D" id="1.20.1480.30">
    <property type="entry name" value="Designed four-helix bundle protein"/>
    <property type="match status" value="1"/>
</dbReference>
<keyword evidence="4" id="KW-1133">Transmembrane helix</keyword>
<dbReference type="PROSITE" id="PS00615">
    <property type="entry name" value="C_TYPE_LECTIN_1"/>
    <property type="match status" value="1"/>
</dbReference>
<evidence type="ECO:0000256" key="1">
    <source>
        <dbReference type="ARBA" id="ARBA00022734"/>
    </source>
</evidence>
<dbReference type="Pfam" id="PF00059">
    <property type="entry name" value="Lectin_C"/>
    <property type="match status" value="2"/>
</dbReference>
<dbReference type="PROSITE" id="PS50041">
    <property type="entry name" value="C_TYPE_LECTIN_2"/>
    <property type="match status" value="2"/>
</dbReference>
<dbReference type="KEGG" id="char:105906584"/>
<reference evidence="7" key="1">
    <citation type="submission" date="2025-08" db="UniProtKB">
        <authorList>
            <consortium name="RefSeq"/>
        </authorList>
    </citation>
    <scope>IDENTIFICATION</scope>
</reference>
<gene>
    <name evidence="7" type="primary">LOC105906584</name>
</gene>
<dbReference type="InterPro" id="IPR016186">
    <property type="entry name" value="C-type_lectin-like/link_sf"/>
</dbReference>
<evidence type="ECO:0000313" key="7">
    <source>
        <dbReference type="RefSeq" id="XP_031428361.1"/>
    </source>
</evidence>
<dbReference type="InterPro" id="IPR033989">
    <property type="entry name" value="CD209-like_CTLD"/>
</dbReference>
<proteinExistence type="predicted"/>
<evidence type="ECO:0000256" key="3">
    <source>
        <dbReference type="SAM" id="MobiDB-lite"/>
    </source>
</evidence>
<dbReference type="InterPro" id="IPR018378">
    <property type="entry name" value="C-type_lectin_CS"/>
</dbReference>
<dbReference type="SUPFAM" id="SSF56436">
    <property type="entry name" value="C-type lectin-like"/>
    <property type="match status" value="2"/>
</dbReference>
<evidence type="ECO:0000256" key="2">
    <source>
        <dbReference type="ARBA" id="ARBA00023157"/>
    </source>
</evidence>
<dbReference type="CDD" id="cd03590">
    <property type="entry name" value="CLECT_DC-SIGN_like"/>
    <property type="match status" value="2"/>
</dbReference>
<feature type="region of interest" description="Disordered" evidence="3">
    <location>
        <begin position="152"/>
        <end position="175"/>
    </location>
</feature>
<feature type="domain" description="C-type lectin" evidence="5">
    <location>
        <begin position="331"/>
        <end position="449"/>
    </location>
</feature>
<dbReference type="Proteomes" id="UP000515152">
    <property type="component" value="Chromosome 8"/>
</dbReference>
<evidence type="ECO:0000256" key="4">
    <source>
        <dbReference type="SAM" id="Phobius"/>
    </source>
</evidence>
<dbReference type="InterPro" id="IPR050111">
    <property type="entry name" value="C-type_lectin/snaclec_domain"/>
</dbReference>
<dbReference type="InterPro" id="IPR016187">
    <property type="entry name" value="CTDL_fold"/>
</dbReference>
<dbReference type="InterPro" id="IPR001304">
    <property type="entry name" value="C-type_lectin-like"/>
</dbReference>
<evidence type="ECO:0000313" key="6">
    <source>
        <dbReference type="Proteomes" id="UP000515152"/>
    </source>
</evidence>
<feature type="domain" description="C-type lectin" evidence="5">
    <location>
        <begin position="619"/>
        <end position="730"/>
    </location>
</feature>
<dbReference type="Gene3D" id="3.10.100.10">
    <property type="entry name" value="Mannose-Binding Protein A, subunit A"/>
    <property type="match status" value="2"/>
</dbReference>
<dbReference type="GeneID" id="105906584"/>
<keyword evidence="1" id="KW-0430">Lectin</keyword>
<dbReference type="RefSeq" id="XP_031428361.1">
    <property type="nucleotide sequence ID" value="XM_031572501.2"/>
</dbReference>
<dbReference type="AlphaFoldDB" id="A0A6P8FXZ9"/>